<dbReference type="InterPro" id="IPR041588">
    <property type="entry name" value="Integrase_H2C2"/>
</dbReference>
<dbReference type="PANTHER" id="PTHR37984:SF5">
    <property type="entry name" value="PROTEIN NYNRIN-LIKE"/>
    <property type="match status" value="1"/>
</dbReference>
<dbReference type="InterPro" id="IPR050951">
    <property type="entry name" value="Retrovirus_Pol_polyprotein"/>
</dbReference>
<organism evidence="3 4">
    <name type="scientific">Hypothenemus hampei</name>
    <name type="common">Coffee berry borer</name>
    <dbReference type="NCBI Taxonomy" id="57062"/>
    <lineage>
        <taxon>Eukaryota</taxon>
        <taxon>Metazoa</taxon>
        <taxon>Ecdysozoa</taxon>
        <taxon>Arthropoda</taxon>
        <taxon>Hexapoda</taxon>
        <taxon>Insecta</taxon>
        <taxon>Pterygota</taxon>
        <taxon>Neoptera</taxon>
        <taxon>Endopterygota</taxon>
        <taxon>Coleoptera</taxon>
        <taxon>Polyphaga</taxon>
        <taxon>Cucujiformia</taxon>
        <taxon>Curculionidae</taxon>
        <taxon>Scolytinae</taxon>
        <taxon>Hypothenemus</taxon>
    </lineage>
</organism>
<proteinExistence type="predicted"/>
<dbReference type="EC" id="2.7.7.49" evidence="1"/>
<gene>
    <name evidence="3" type="ORF">ABEB36_013483</name>
</gene>
<dbReference type="EMBL" id="JBDJPC010000011">
    <property type="protein sequence ID" value="KAL1489526.1"/>
    <property type="molecule type" value="Genomic_DNA"/>
</dbReference>
<dbReference type="FunFam" id="1.10.340.70:FF:000005">
    <property type="entry name" value="Uncharacterized protein"/>
    <property type="match status" value="1"/>
</dbReference>
<dbReference type="InterPro" id="IPR036397">
    <property type="entry name" value="RNaseH_sf"/>
</dbReference>
<dbReference type="Gene3D" id="3.30.420.10">
    <property type="entry name" value="Ribonuclease H-like superfamily/Ribonuclease H"/>
    <property type="match status" value="1"/>
</dbReference>
<dbReference type="AlphaFoldDB" id="A0ABD1E597"/>
<dbReference type="Pfam" id="PF17921">
    <property type="entry name" value="Integrase_H2C2"/>
    <property type="match status" value="1"/>
</dbReference>
<dbReference type="PANTHER" id="PTHR37984">
    <property type="entry name" value="PROTEIN CBG26694"/>
    <property type="match status" value="1"/>
</dbReference>
<evidence type="ECO:0000313" key="3">
    <source>
        <dbReference type="EMBL" id="KAL1489526.1"/>
    </source>
</evidence>
<comment type="caution">
    <text evidence="3">The sequence shown here is derived from an EMBL/GenBank/DDBJ whole genome shotgun (WGS) entry which is preliminary data.</text>
</comment>
<dbReference type="PROSITE" id="PS50994">
    <property type="entry name" value="INTEGRASE"/>
    <property type="match status" value="1"/>
</dbReference>
<evidence type="ECO:0000256" key="1">
    <source>
        <dbReference type="ARBA" id="ARBA00012493"/>
    </source>
</evidence>
<keyword evidence="4" id="KW-1185">Reference proteome</keyword>
<dbReference type="SUPFAM" id="SSF53098">
    <property type="entry name" value="Ribonuclease H-like"/>
    <property type="match status" value="1"/>
</dbReference>
<dbReference type="Proteomes" id="UP001566132">
    <property type="component" value="Unassembled WGS sequence"/>
</dbReference>
<reference evidence="3 4" key="1">
    <citation type="submission" date="2024-05" db="EMBL/GenBank/DDBJ databases">
        <title>Genetic variation in Jamaican populations of the coffee berry borer (Hypothenemus hampei).</title>
        <authorList>
            <person name="Errbii M."/>
            <person name="Myrie A."/>
        </authorList>
    </citation>
    <scope>NUCLEOTIDE SEQUENCE [LARGE SCALE GENOMIC DNA]</scope>
    <source>
        <strain evidence="3">JA-Hopewell-2020-01-JO</strain>
        <tissue evidence="3">Whole body</tissue>
    </source>
</reference>
<dbReference type="InterPro" id="IPR012337">
    <property type="entry name" value="RNaseH-like_sf"/>
</dbReference>
<dbReference type="Gene3D" id="1.10.340.70">
    <property type="match status" value="1"/>
</dbReference>
<feature type="domain" description="Integrase catalytic" evidence="2">
    <location>
        <begin position="167"/>
        <end position="324"/>
    </location>
</feature>
<evidence type="ECO:0000259" key="2">
    <source>
        <dbReference type="PROSITE" id="PS50994"/>
    </source>
</evidence>
<dbReference type="InterPro" id="IPR001584">
    <property type="entry name" value="Integrase_cat-core"/>
</dbReference>
<sequence length="465" mass="53654">MEYDFEVKYRPGTQMRHVDAMSRNPPTNTSEEGKEILYLDKEDWILAGQLTDPKLQELHRILSQTAANNKEREVQSQYELKENRIYRKTKQGPRWVVPVGMRRQVVHASHDERGHFALEKTLNRIAANYWFPNMKHYVETYISCCIPCILRKHPSGKKEGYLYPIPKPTQPFQVLHMDHLGPFPKSTKGNLHVICAIDACTKFLFLKPVKSTKTLLVTHFLDELNVTYGRPKVIITDQGSSFTSKTFAEYCRNHFIRHNKVAVATPRANGQIERLNRSILAVLMTGVLEKDRWDQQIAKAQFAINNTVNSATGKTPSQMLLGYEPRYGTDIPLKEEVQQVTGRIEDLVKTRLETLERVAELQRRQKMIFDKKRKPARIYKAGDIVVIRKMEGSTGQSRKLIPPFSQPMIIKKVLGHDRYLVTDMPNSRRRGQRKAGYERCIAADRMRPWVKPGGVSEAEETDPEE</sequence>
<accession>A0ABD1E597</accession>
<dbReference type="Pfam" id="PF00665">
    <property type="entry name" value="rve"/>
    <property type="match status" value="1"/>
</dbReference>
<dbReference type="FunFam" id="3.30.420.10:FF:000032">
    <property type="entry name" value="Retrovirus-related Pol polyprotein from transposon 297-like Protein"/>
    <property type="match status" value="1"/>
</dbReference>
<dbReference type="GO" id="GO:0003964">
    <property type="term" value="F:RNA-directed DNA polymerase activity"/>
    <property type="evidence" value="ECO:0007669"/>
    <property type="project" value="UniProtKB-EC"/>
</dbReference>
<name>A0ABD1E597_HYPHA</name>
<evidence type="ECO:0000313" key="4">
    <source>
        <dbReference type="Proteomes" id="UP001566132"/>
    </source>
</evidence>
<protein>
    <recommendedName>
        <fullName evidence="1">RNA-directed DNA polymerase</fullName>
        <ecNumber evidence="1">2.7.7.49</ecNumber>
    </recommendedName>
</protein>